<gene>
    <name evidence="2" type="ordered locus">MSU_0570</name>
</gene>
<dbReference type="Proteomes" id="UP000007484">
    <property type="component" value="Chromosome"/>
</dbReference>
<organism evidence="2 3">
    <name type="scientific">Mycoplasma suis (strain Illinois)</name>
    <dbReference type="NCBI Taxonomy" id="768700"/>
    <lineage>
        <taxon>Bacteria</taxon>
        <taxon>Bacillati</taxon>
        <taxon>Mycoplasmatota</taxon>
        <taxon>Mollicutes</taxon>
        <taxon>Mycoplasmataceae</taxon>
        <taxon>Mycoplasma</taxon>
    </lineage>
</organism>
<evidence type="ECO:0000313" key="3">
    <source>
        <dbReference type="Proteomes" id="UP000007484"/>
    </source>
</evidence>
<proteinExistence type="predicted"/>
<protein>
    <submittedName>
        <fullName evidence="2">Uncharacterized protein</fullName>
    </submittedName>
</protein>
<accession>F0QRI3</accession>
<dbReference type="AlphaFoldDB" id="F0QRI3"/>
<evidence type="ECO:0000256" key="1">
    <source>
        <dbReference type="SAM" id="SignalP"/>
    </source>
</evidence>
<name>F0QRI3_MYCSL</name>
<sequence>MFLKKVVLIGASGIAIAGGSASSLNYLLNKNSSWTPRGKEVVAEQVIGKECKRWIEEEGWVDLKNIGNENNECSKLIKEFEDSIKKNFDNRSTSWMWVRKNKLNSVKITAELSKLNDDLLKSGYFEGPKPLKCFAKEFKGEQESVAIACGANLEKPNNNFSS</sequence>
<keyword evidence="1" id="KW-0732">Signal</keyword>
<dbReference type="STRING" id="768700.MSU_0570"/>
<reference evidence="2 3" key="1">
    <citation type="journal article" date="2011" name="J. Bacteriol.">
        <title>Complete genome sequences of two hemotropic Mycoplasmas, Mycoplasma haemofelis strain Ohio2 and Mycoplasma suis strain Illinois.</title>
        <authorList>
            <person name="Messick J.B."/>
            <person name="Santos A.P."/>
            <person name="Guimaraes A.M."/>
        </authorList>
    </citation>
    <scope>NUCLEOTIDE SEQUENCE [LARGE SCALE GENOMIC DNA]</scope>
    <source>
        <strain evidence="2 3">Illinois</strain>
    </source>
</reference>
<dbReference type="HOGENOM" id="CLU_1633573_0_0_14"/>
<dbReference type="EMBL" id="CP002525">
    <property type="protein sequence ID" value="ADX98103.1"/>
    <property type="molecule type" value="Genomic_DNA"/>
</dbReference>
<keyword evidence="3" id="KW-1185">Reference proteome</keyword>
<dbReference type="KEGG" id="mss:MSU_0570"/>
<dbReference type="RefSeq" id="WP_013609218.1">
    <property type="nucleotide sequence ID" value="NC_015155.1"/>
</dbReference>
<feature type="signal peptide" evidence="1">
    <location>
        <begin position="1"/>
        <end position="17"/>
    </location>
</feature>
<evidence type="ECO:0000313" key="2">
    <source>
        <dbReference type="EMBL" id="ADX98103.1"/>
    </source>
</evidence>
<feature type="chain" id="PRO_5003254518" evidence="1">
    <location>
        <begin position="18"/>
        <end position="162"/>
    </location>
</feature>